<sequence>MGAVISRAAGGLGTLLGNSFIAPFKAVFAKSCEDICPGTWELICFIENFCISDLMRLLMVLVLTYITLLFVYLLFKVGIIQCIGRNLCKMTWAACKTYWIAMEDMSCFLWHKINNSNRNHRRKFEYLEEGFSTTSSNEDEDGDYLDNYKSVRVIRRRRRRRRRRSLREKRREEMQRSLYQVRHSFKGKRNHVRMKTRDGDSNNSLMLFKRRRIR</sequence>
<evidence type="ECO:0000313" key="1">
    <source>
        <dbReference type="EMBL" id="KAH7663129.1"/>
    </source>
</evidence>
<dbReference type="Proteomes" id="UP000827976">
    <property type="component" value="Chromosome 14"/>
</dbReference>
<evidence type="ECO:0000313" key="2">
    <source>
        <dbReference type="Proteomes" id="UP000827976"/>
    </source>
</evidence>
<name>A0ACB7UQY9_DIOAL</name>
<comment type="caution">
    <text evidence="1">The sequence shown here is derived from an EMBL/GenBank/DDBJ whole genome shotgun (WGS) entry which is preliminary data.</text>
</comment>
<keyword evidence="1" id="KW-0378">Hydrolase</keyword>
<accession>A0ACB7UQY9</accession>
<proteinExistence type="predicted"/>
<dbReference type="EMBL" id="CM037024">
    <property type="protein sequence ID" value="KAH7663129.1"/>
    <property type="molecule type" value="Genomic_DNA"/>
</dbReference>
<organism evidence="1 2">
    <name type="scientific">Dioscorea alata</name>
    <name type="common">Purple yam</name>
    <dbReference type="NCBI Taxonomy" id="55571"/>
    <lineage>
        <taxon>Eukaryota</taxon>
        <taxon>Viridiplantae</taxon>
        <taxon>Streptophyta</taxon>
        <taxon>Embryophyta</taxon>
        <taxon>Tracheophyta</taxon>
        <taxon>Spermatophyta</taxon>
        <taxon>Magnoliopsida</taxon>
        <taxon>Liliopsida</taxon>
        <taxon>Dioscoreales</taxon>
        <taxon>Dioscoreaceae</taxon>
        <taxon>Dioscorea</taxon>
    </lineage>
</organism>
<protein>
    <submittedName>
        <fullName evidence="1">P-loop containing nucleoside triphosphate hydrolase protein</fullName>
    </submittedName>
</protein>
<reference evidence="2" key="1">
    <citation type="journal article" date="2022" name="Nat. Commun.">
        <title>Chromosome evolution and the genetic basis of agronomically important traits in greater yam.</title>
        <authorList>
            <person name="Bredeson J.V."/>
            <person name="Lyons J.B."/>
            <person name="Oniyinde I.O."/>
            <person name="Okereke N.R."/>
            <person name="Kolade O."/>
            <person name="Nnabue I."/>
            <person name="Nwadili C.O."/>
            <person name="Hribova E."/>
            <person name="Parker M."/>
            <person name="Nwogha J."/>
            <person name="Shu S."/>
            <person name="Carlson J."/>
            <person name="Kariba R."/>
            <person name="Muthemba S."/>
            <person name="Knop K."/>
            <person name="Barton G.J."/>
            <person name="Sherwood A.V."/>
            <person name="Lopez-Montes A."/>
            <person name="Asiedu R."/>
            <person name="Jamnadass R."/>
            <person name="Muchugi A."/>
            <person name="Goodstein D."/>
            <person name="Egesi C.N."/>
            <person name="Featherston J."/>
            <person name="Asfaw A."/>
            <person name="Simpson G.G."/>
            <person name="Dolezel J."/>
            <person name="Hendre P.S."/>
            <person name="Van Deynze A."/>
            <person name="Kumar P.L."/>
            <person name="Obidiegwu J.E."/>
            <person name="Bhattacharjee R."/>
            <person name="Rokhsar D.S."/>
        </authorList>
    </citation>
    <scope>NUCLEOTIDE SEQUENCE [LARGE SCALE GENOMIC DNA]</scope>
    <source>
        <strain evidence="2">cv. TDa95/00328</strain>
    </source>
</reference>
<gene>
    <name evidence="1" type="ORF">IHE45_14G033400</name>
</gene>
<keyword evidence="2" id="KW-1185">Reference proteome</keyword>